<evidence type="ECO:0000259" key="1">
    <source>
        <dbReference type="Pfam" id="PF12937"/>
    </source>
</evidence>
<dbReference type="InterPro" id="IPR036047">
    <property type="entry name" value="F-box-like_dom_sf"/>
</dbReference>
<dbReference type="Gene3D" id="2.30.240.10">
    <property type="entry name" value="At5g01610-like"/>
    <property type="match status" value="2"/>
</dbReference>
<reference evidence="3" key="1">
    <citation type="submission" date="2015-04" db="UniProtKB">
        <authorList>
            <consortium name="EnsemblPlants"/>
        </authorList>
    </citation>
    <scope>IDENTIFICATION</scope>
</reference>
<dbReference type="InterPro" id="IPR056594">
    <property type="entry name" value="AT5G49610-like_b-prop"/>
</dbReference>
<dbReference type="InterPro" id="IPR036758">
    <property type="entry name" value="At5g01610-like"/>
</dbReference>
<dbReference type="InterPro" id="IPR001810">
    <property type="entry name" value="F-box_dom"/>
</dbReference>
<dbReference type="InterPro" id="IPR007493">
    <property type="entry name" value="DUF538"/>
</dbReference>
<accession>A0A0E0LGG6</accession>
<dbReference type="SUPFAM" id="SSF81383">
    <property type="entry name" value="F-box domain"/>
    <property type="match status" value="1"/>
</dbReference>
<feature type="domain" description="F-box" evidence="1">
    <location>
        <begin position="155"/>
        <end position="191"/>
    </location>
</feature>
<sequence>MASQIESHRAGAEIVTGDGVCRKKSIELLEELGLPKGLLPLEDIQEFGYNKETGFMWLVQRKKKIEHTFKKIKQTVSYAGEVTAFVEKGKLKKITGVKTKELLLWLSVVEVYVTDASPEKVTFKTGTGLSDTFDAAAFAIGDMAAPPELMDDMTDEILLRIPQDEPASLVRASLVCKRWRRLLTDPAFLRRYRAFHRTPPVLGFIHNRGHCSSSYVRRFIPTTASSPFFYDFSPPGIDYPTYWWALDCRHGRVLLHLFNPIDLMVWDPITDDHHIFPQPPYPDIYCTGAVLCAARGCHHVDCHGGPFLVVFVGTGEDDHSWACVYSSETGEWSSQASIVLDSYVEMLPGLLVQDTLYFRCERGMRILGYDIGRHELSVIDPSLRHGGGILMEYGDLGFASMEDCRVVLWSRYVGEDGIEEWKQYWVIELHFLNPVSNPPFSWYLAGFVEGMHTIFISSEAGVFTIELKSGQVKKVCEQSYHTVIPYMSFYTSDLATGSHRSGAEIVNGDAICRKKSIELLEKLDLPKGLLPLEDIEEFGYNSETGFIERRKSSRRAHLQEDQADRLLRREVTAFVEKGKLKKITGVKTKELLLWLSVVEVYVAEASPEKVTFKTGTGLSDTFDAAAFALGEGAAGGGGGDPGARRRCRWVWRDLQRTKASRRGRWCRGPTCRQRLSGGGASVRQPWIHSRQRWLIPPSEGVVVLSHPSRAVAGRKPSPGSFEPRRTAAVRRPVTLSGGRSGASLLLVVDSRQATASSPPKPMELMVWDPITGDQYRFPVPPHQHAHCTGAVLCAARDCRHLDCHQGPFLVVFVGVLVLVGDWAVELPGIQCAPFLDRDVAQPPCRRHTLLHL</sequence>
<feature type="domain" description="F-box protein AT5G49610-like beta-propeller" evidence="2">
    <location>
        <begin position="246"/>
        <end position="487"/>
    </location>
</feature>
<dbReference type="Pfam" id="PF23635">
    <property type="entry name" value="Beta-prop_AT5G49610-like"/>
    <property type="match status" value="1"/>
</dbReference>
<dbReference type="Pfam" id="PF12937">
    <property type="entry name" value="F-box-like"/>
    <property type="match status" value="1"/>
</dbReference>
<dbReference type="PANTHER" id="PTHR32133:SF408">
    <property type="entry name" value="OS07G0120400 PROTEIN"/>
    <property type="match status" value="1"/>
</dbReference>
<dbReference type="HOGENOM" id="CLU_389536_0_0_1"/>
<dbReference type="eggNOG" id="ENOG502SKDB">
    <property type="taxonomic scope" value="Eukaryota"/>
</dbReference>
<dbReference type="SUPFAM" id="SSF141562">
    <property type="entry name" value="At5g01610-like"/>
    <property type="match status" value="2"/>
</dbReference>
<name>A0A0E0LGG6_ORYPU</name>
<dbReference type="Gramene" id="OPUNC07G01310.1">
    <property type="protein sequence ID" value="OPUNC07G01310.1"/>
    <property type="gene ID" value="OPUNC07G01310"/>
</dbReference>
<protein>
    <submittedName>
        <fullName evidence="3">Uncharacterized protein</fullName>
    </submittedName>
</protein>
<evidence type="ECO:0000313" key="4">
    <source>
        <dbReference type="Proteomes" id="UP000026962"/>
    </source>
</evidence>
<evidence type="ECO:0000259" key="2">
    <source>
        <dbReference type="Pfam" id="PF23635"/>
    </source>
</evidence>
<organism evidence="3">
    <name type="scientific">Oryza punctata</name>
    <name type="common">Red rice</name>
    <dbReference type="NCBI Taxonomy" id="4537"/>
    <lineage>
        <taxon>Eukaryota</taxon>
        <taxon>Viridiplantae</taxon>
        <taxon>Streptophyta</taxon>
        <taxon>Embryophyta</taxon>
        <taxon>Tracheophyta</taxon>
        <taxon>Spermatophyta</taxon>
        <taxon>Magnoliopsida</taxon>
        <taxon>Liliopsida</taxon>
        <taxon>Poales</taxon>
        <taxon>Poaceae</taxon>
        <taxon>BOP clade</taxon>
        <taxon>Oryzoideae</taxon>
        <taxon>Oryzeae</taxon>
        <taxon>Oryzinae</taxon>
        <taxon>Oryza</taxon>
    </lineage>
</organism>
<reference evidence="3" key="2">
    <citation type="submission" date="2018-05" db="EMBL/GenBank/DDBJ databases">
        <title>OpunRS2 (Oryza punctata Reference Sequence Version 2).</title>
        <authorList>
            <person name="Zhang J."/>
            <person name="Kudrna D."/>
            <person name="Lee S."/>
            <person name="Talag J."/>
            <person name="Welchert J."/>
            <person name="Wing R.A."/>
        </authorList>
    </citation>
    <scope>NUCLEOTIDE SEQUENCE [LARGE SCALE GENOMIC DNA]</scope>
</reference>
<proteinExistence type="predicted"/>
<dbReference type="OMA" id="CERGMRI"/>
<dbReference type="AlphaFoldDB" id="A0A0E0LGG6"/>
<keyword evidence="4" id="KW-1185">Reference proteome</keyword>
<evidence type="ECO:0000313" key="3">
    <source>
        <dbReference type="EnsemblPlants" id="OPUNC07G01310.1"/>
    </source>
</evidence>
<dbReference type="Gene3D" id="1.20.1280.50">
    <property type="match status" value="1"/>
</dbReference>
<dbReference type="Proteomes" id="UP000026962">
    <property type="component" value="Chromosome 7"/>
</dbReference>
<dbReference type="Pfam" id="PF04398">
    <property type="entry name" value="DUF538"/>
    <property type="match status" value="2"/>
</dbReference>
<dbReference type="EnsemblPlants" id="OPUNC07G01310.1">
    <property type="protein sequence ID" value="OPUNC07G01310.1"/>
    <property type="gene ID" value="OPUNC07G01310"/>
</dbReference>
<dbReference type="PANTHER" id="PTHR32133">
    <property type="entry name" value="OS07G0120400 PROTEIN"/>
    <property type="match status" value="1"/>
</dbReference>